<gene>
    <name evidence="6 8" type="primary">pyrE</name>
    <name evidence="8" type="ORF">HMPREF9607_02137</name>
</gene>
<comment type="caution">
    <text evidence="6">Lacks conserved residue(s) required for the propagation of feature annotation.</text>
</comment>
<feature type="binding site" description="in other chain" evidence="6">
    <location>
        <begin position="143"/>
        <end position="151"/>
    </location>
    <ligand>
        <name>5-phospho-alpha-D-ribose 1-diphosphate</name>
        <dbReference type="ChEBI" id="CHEBI:58017"/>
        <note>ligand shared between dimeric partners</note>
    </ligand>
</feature>
<proteinExistence type="inferred from homology"/>
<dbReference type="EC" id="2.4.2.10" evidence="2 6"/>
<evidence type="ECO:0000256" key="1">
    <source>
        <dbReference type="ARBA" id="ARBA00004889"/>
    </source>
</evidence>
<keyword evidence="6" id="KW-0460">Magnesium</keyword>
<organism evidence="8 9">
    <name type="scientific">Cutibacterium modestum HL044PA1</name>
    <dbReference type="NCBI Taxonomy" id="765109"/>
    <lineage>
        <taxon>Bacteria</taxon>
        <taxon>Bacillati</taxon>
        <taxon>Actinomycetota</taxon>
        <taxon>Actinomycetes</taxon>
        <taxon>Propionibacteriales</taxon>
        <taxon>Propionibacteriaceae</taxon>
        <taxon>Cutibacterium</taxon>
        <taxon>Cutibacterium modestum</taxon>
    </lineage>
</organism>
<feature type="binding site" evidence="6">
    <location>
        <position position="121"/>
    </location>
    <ligand>
        <name>5-phospho-alpha-D-ribose 1-diphosphate</name>
        <dbReference type="ChEBI" id="CHEBI:58017"/>
        <note>ligand shared between dimeric partners</note>
    </ligand>
</feature>
<comment type="pathway">
    <text evidence="1 6">Pyrimidine metabolism; UMP biosynthesis via de novo pathway; UMP from orotate: step 1/2.</text>
</comment>
<evidence type="ECO:0000313" key="9">
    <source>
        <dbReference type="Proteomes" id="UP000003179"/>
    </source>
</evidence>
<feature type="binding site" evidence="6">
    <location>
        <position position="147"/>
    </location>
    <ligand>
        <name>orotate</name>
        <dbReference type="ChEBI" id="CHEBI:30839"/>
    </ligand>
</feature>
<comment type="catalytic activity">
    <reaction evidence="6">
        <text>orotidine 5'-phosphate + diphosphate = orotate + 5-phospho-alpha-D-ribose 1-diphosphate</text>
        <dbReference type="Rhea" id="RHEA:10380"/>
        <dbReference type="ChEBI" id="CHEBI:30839"/>
        <dbReference type="ChEBI" id="CHEBI:33019"/>
        <dbReference type="ChEBI" id="CHEBI:57538"/>
        <dbReference type="ChEBI" id="CHEBI:58017"/>
        <dbReference type="EC" id="2.4.2.10"/>
    </reaction>
</comment>
<dbReference type="CDD" id="cd06223">
    <property type="entry name" value="PRTases_typeI"/>
    <property type="match status" value="1"/>
</dbReference>
<keyword evidence="5 6" id="KW-0665">Pyrimidine biosynthesis</keyword>
<dbReference type="NCBIfam" id="TIGR00336">
    <property type="entry name" value="pyrE"/>
    <property type="match status" value="1"/>
</dbReference>
<dbReference type="InterPro" id="IPR023031">
    <property type="entry name" value="OPRT"/>
</dbReference>
<comment type="subunit">
    <text evidence="6">Homodimer.</text>
</comment>
<dbReference type="GO" id="GO:0004588">
    <property type="term" value="F:orotate phosphoribosyltransferase activity"/>
    <property type="evidence" value="ECO:0007669"/>
    <property type="project" value="UniProtKB-EC"/>
</dbReference>
<keyword evidence="9" id="KW-1185">Reference proteome</keyword>
<comment type="cofactor">
    <cofactor evidence="6">
        <name>Mg(2+)</name>
        <dbReference type="ChEBI" id="CHEBI:18420"/>
    </cofactor>
</comment>
<evidence type="ECO:0000256" key="6">
    <source>
        <dbReference type="HAMAP-Rule" id="MF_01208"/>
    </source>
</evidence>
<comment type="similarity">
    <text evidence="6">Belongs to the purine/pyrimidine phosphoribosyltransferase family. PyrE subfamily.</text>
</comment>
<dbReference type="InterPro" id="IPR000836">
    <property type="entry name" value="PRTase_dom"/>
</dbReference>
<dbReference type="PANTHER" id="PTHR19278">
    <property type="entry name" value="OROTATE PHOSPHORIBOSYLTRANSFERASE"/>
    <property type="match status" value="1"/>
</dbReference>
<keyword evidence="3 6" id="KW-0328">Glycosyltransferase</keyword>
<dbReference type="Proteomes" id="UP000003179">
    <property type="component" value="Unassembled WGS sequence"/>
</dbReference>
<dbReference type="PANTHER" id="PTHR19278:SF9">
    <property type="entry name" value="URIDINE 5'-MONOPHOSPHATE SYNTHASE"/>
    <property type="match status" value="1"/>
</dbReference>
<dbReference type="Gene3D" id="3.40.50.2020">
    <property type="match status" value="1"/>
</dbReference>
<dbReference type="InterPro" id="IPR004467">
    <property type="entry name" value="Or_phspho_trans_dom"/>
</dbReference>
<dbReference type="SUPFAM" id="SSF53271">
    <property type="entry name" value="PRTase-like"/>
    <property type="match status" value="1"/>
</dbReference>
<dbReference type="EMBL" id="ADZU01000034">
    <property type="protein sequence ID" value="EFS91630.1"/>
    <property type="molecule type" value="Genomic_DNA"/>
</dbReference>
<dbReference type="HAMAP" id="MF_01208">
    <property type="entry name" value="PyrE"/>
    <property type="match status" value="1"/>
</dbReference>
<comment type="function">
    <text evidence="6">Catalyzes the transfer of a ribosyl phosphate group from 5-phosphoribose 1-diphosphate to orotate, leading to the formation of orotidine monophosphate (OMP).</text>
</comment>
<accession>A0ABN0C3H2</accession>
<name>A0ABN0C3H2_9ACTN</name>
<keyword evidence="4 6" id="KW-0808">Transferase</keyword>
<dbReference type="InterPro" id="IPR029057">
    <property type="entry name" value="PRTase-like"/>
</dbReference>
<dbReference type="Pfam" id="PF00156">
    <property type="entry name" value="Pribosyltran"/>
    <property type="match status" value="1"/>
</dbReference>
<evidence type="ECO:0000313" key="8">
    <source>
        <dbReference type="EMBL" id="EFS91630.1"/>
    </source>
</evidence>
<sequence>MPDAKPDDDTIQRTTAVTMTNNEIAREFAERLLAIKAVSLSPNTPFTWASGLRSPIYCDNRVTLSDPQTRDFIAEGLASLVRTNFAQVNVVAGTATAGIAHAALAADRLGAPMAYVRSAPKDHGRGNQIEGRIPARSKVVMVEDLISTGGSVLKAAEAVEGEGSTVVGVLALFSYELEKGHRAFAKAGLPLYTLSSYPTLIDVAAESGRITPEQQATLATWSSDPQAWSDAH</sequence>
<feature type="binding site" evidence="6">
    <location>
        <position position="117"/>
    </location>
    <ligand>
        <name>5-phospho-alpha-D-ribose 1-diphosphate</name>
        <dbReference type="ChEBI" id="CHEBI:58017"/>
        <note>ligand shared between dimeric partners</note>
    </ligand>
</feature>
<evidence type="ECO:0000256" key="3">
    <source>
        <dbReference type="ARBA" id="ARBA00022676"/>
    </source>
</evidence>
<feature type="binding site" evidence="6">
    <location>
        <position position="123"/>
    </location>
    <ligand>
        <name>5-phospho-alpha-D-ribose 1-diphosphate</name>
        <dbReference type="ChEBI" id="CHEBI:58017"/>
        <note>ligand shared between dimeric partners</note>
    </ligand>
</feature>
<evidence type="ECO:0000256" key="2">
    <source>
        <dbReference type="ARBA" id="ARBA00011971"/>
    </source>
</evidence>
<reference evidence="8" key="1">
    <citation type="submission" date="2010-08" db="EMBL/GenBank/DDBJ databases">
        <authorList>
            <person name="Weinstock G."/>
            <person name="Sodergren E."/>
            <person name="Clifton S."/>
            <person name="Fulton L."/>
            <person name="Fulton B."/>
            <person name="Courtney L."/>
            <person name="Fronick C."/>
            <person name="Harrison M."/>
            <person name="Strong C."/>
            <person name="Farmer C."/>
            <person name="Delahaunty K."/>
            <person name="Markovic C."/>
            <person name="Hall O."/>
            <person name="Minx P."/>
            <person name="Tomlinson C."/>
            <person name="Mitreva M."/>
            <person name="Hou S."/>
            <person name="Chen J."/>
            <person name="Wollam A."/>
            <person name="Pepin K.H."/>
            <person name="Johnson M."/>
            <person name="Bhonagiri V."/>
            <person name="Zhang X."/>
            <person name="Suruliraj S."/>
            <person name="Warren W."/>
            <person name="Chinwalla A."/>
            <person name="Mardis E.R."/>
            <person name="Wilson R.K."/>
        </authorList>
    </citation>
    <scope>NUCLEOTIDE SEQUENCE [LARGE SCALE GENOMIC DNA]</scope>
    <source>
        <strain evidence="8">HL044PA1</strain>
    </source>
</reference>
<protein>
    <recommendedName>
        <fullName evidence="2 6">Orotate phosphoribosyltransferase</fullName>
        <shortName evidence="6">OPRT</shortName>
        <shortName evidence="6">OPRTase</shortName>
        <ecNumber evidence="2 6">2.4.2.10</ecNumber>
    </recommendedName>
</protein>
<evidence type="ECO:0000256" key="4">
    <source>
        <dbReference type="ARBA" id="ARBA00022679"/>
    </source>
</evidence>
<comment type="caution">
    <text evidence="8">The sequence shown here is derived from an EMBL/GenBank/DDBJ whole genome shotgun (WGS) entry which is preliminary data.</text>
</comment>
<evidence type="ECO:0000256" key="5">
    <source>
        <dbReference type="ARBA" id="ARBA00022975"/>
    </source>
</evidence>
<evidence type="ECO:0000259" key="7">
    <source>
        <dbReference type="Pfam" id="PF00156"/>
    </source>
</evidence>
<feature type="domain" description="Phosphoribosyltransferase" evidence="7">
    <location>
        <begin position="74"/>
        <end position="181"/>
    </location>
</feature>